<reference evidence="2" key="1">
    <citation type="submission" date="2015-06" db="EMBL/GenBank/DDBJ databases">
        <authorList>
            <person name="Hoefler B.C."/>
            <person name="Straight P.D."/>
        </authorList>
    </citation>
    <scope>NUCLEOTIDE SEQUENCE</scope>
</reference>
<feature type="non-terminal residue" evidence="2">
    <location>
        <position position="1"/>
    </location>
</feature>
<organism evidence="2">
    <name type="scientific">Bactrocera latifrons</name>
    <name type="common">Malaysian fruit fly</name>
    <name type="synonym">Chaetodacus latifrons</name>
    <dbReference type="NCBI Taxonomy" id="174628"/>
    <lineage>
        <taxon>Eukaryota</taxon>
        <taxon>Metazoa</taxon>
        <taxon>Ecdysozoa</taxon>
        <taxon>Arthropoda</taxon>
        <taxon>Hexapoda</taxon>
        <taxon>Insecta</taxon>
        <taxon>Pterygota</taxon>
        <taxon>Neoptera</taxon>
        <taxon>Endopterygota</taxon>
        <taxon>Diptera</taxon>
        <taxon>Brachycera</taxon>
        <taxon>Muscomorpha</taxon>
        <taxon>Tephritoidea</taxon>
        <taxon>Tephritidae</taxon>
        <taxon>Bactrocera</taxon>
        <taxon>Bactrocera</taxon>
    </lineage>
</organism>
<dbReference type="InterPro" id="IPR007322">
    <property type="entry name" value="RNA_pol_bunyavir"/>
</dbReference>
<feature type="domain" description="RdRp catalytic" evidence="1">
    <location>
        <begin position="965"/>
        <end position="1140"/>
    </location>
</feature>
<protein>
    <recommendedName>
        <fullName evidence="1">RdRp catalytic domain-containing protein</fullName>
    </recommendedName>
</protein>
<evidence type="ECO:0000259" key="1">
    <source>
        <dbReference type="PROSITE" id="PS50525"/>
    </source>
</evidence>
<dbReference type="EMBL" id="GDHF01023364">
    <property type="protein sequence ID" value="JAI28950.1"/>
    <property type="molecule type" value="Transcribed_RNA"/>
</dbReference>
<dbReference type="InterPro" id="IPR007099">
    <property type="entry name" value="RNA-dir_pol_NSvirus"/>
</dbReference>
<dbReference type="PROSITE" id="PS50525">
    <property type="entry name" value="RDRP_SSRNA_NEG_SEG"/>
    <property type="match status" value="1"/>
</dbReference>
<gene>
    <name evidence="2" type="ORF">c0_g1_i1</name>
</gene>
<proteinExistence type="predicted"/>
<evidence type="ECO:0000313" key="2">
    <source>
        <dbReference type="EMBL" id="JAI28950.1"/>
    </source>
</evidence>
<accession>A0A0K8URH0</accession>
<name>A0A0K8URH0_BACLA</name>
<dbReference type="GO" id="GO:0039694">
    <property type="term" value="P:viral RNA genome replication"/>
    <property type="evidence" value="ECO:0007669"/>
    <property type="project" value="InterPro"/>
</dbReference>
<dbReference type="Pfam" id="PF04196">
    <property type="entry name" value="Bunya_RdRp"/>
    <property type="match status" value="1"/>
</dbReference>
<dbReference type="GO" id="GO:0006351">
    <property type="term" value="P:DNA-templated transcription"/>
    <property type="evidence" value="ECO:0007669"/>
    <property type="project" value="InterPro"/>
</dbReference>
<sequence length="2114" mass="243279">SDLCAAARREFKVSSIIEMDKILKYKTKKERIEENVPQYERYKAKLVSTTPIHTVINGLTTLVQENMTPTVALSQFKNAQNARHDNWCEYLTRVSKIDGFRATDTKVKNFNNTLLGHETWDPPQDSIAKLSPDILTMDNDKRVMYVGDVTVTNSVGAAQARKHEKYKCISLFYRNLGFTVIHVDFILNEDLSNFSSVMNKFVRNGFMIEDIELSGLYQSYSLACNSLMRTFRDNCVDKVKFDSLLSVYEKMKDDVKLITKPPAELMEIDTTPYKPIRSESEIIKMIKDHIEMIDLNEYFTTDIARSISALQQLIDNNLVHEHMQPKSTLKVIDNSKHHEFNSNHNLVLDYLEDLDNVSDNETAQFIIHLIPNYNQLIMMKNIVKSKLSQDEVKACPKYKENLVYGPYQYMISSKYCNSMISNYGYQLKKGKSIRNDKESPKTIDLNHIQSYVGFMNESIEYYGSQSLKPSALDNSWDASTRFEYDNSAVEREMYNYVKTTNGVQLCFSMAQLHNRLTHLSTTLSTKDNIFIPPNGSFICIIPKEHAPMSNKSVDLPLIFITRSNIVEPLTHIEYESYVDTDRYRYYVSKLSRLNVSKMANWSNAGYKLVATSTYLLSRCSILESFKVRVVGLLTYLTLDVHQKISEFLDLLKYISFMPFSDISRLPELIKDKMDLLIKTQFDGWMIYNIKTFINELGKIPELNAVKPKLRLFNTAVVPDSLGIKLKLPSFINPMIRHREPDSFIEEINMLYTIRPKQLYGSQFMDKSITDTCTWNNEYNKECEEHRGWATVGNDDFTFPFESKFCYSADAIVYAEQYLQQQYVINKNKVAGRLDRSVYTDYMHSNCSLRGCTKDRSDRLNSQDIHTTSLDACLHEYKKMNYDDEKCKSSSFAYRFMMSDEFHEYSMSEKEQRGGGRPISTPTLGTKAALMMLEKPEAAKGQDMLNNIIVPGKNKLQAQCETYKTALADGSRKGYKHVYQLTEDQTKYSENDNPRKFEYYIRNNTTLSDDVKALQMHGLKGLYTRRHLVKRIPLAVKENPNLYKYVIDDSASLGVKAHIGWPQGMLNFISTNVHCGADLWITKAYNEAYPLDKVYTRGLVHSDDSWVVVCCNNINDFKRFTLFRTYAKKLFCLKLNQKKLWGSKYLGELVSNYNLNGNVHLSVSKTLANSFTNLTFQNWPIDVHNQISAIQQCYRNGANVGTLIMLSTILRQQMIQTYQVKGLQLELLTRLPIDIGGYPACSAFELGVCGVTSHYRSILQDIKRNPDSKISKIIQVCIEASQERHLIKKISYELGMHGNNAREMMNQIQDCEWKDEDYENLTIPSRGDVFKAIKHIMPKSNKLAKTLESIRNLPFESNGLEMIVIRAKTLEESLGHLKSRTSSMLYQMATEKYTQSIRRLAISQTIQSSGKVVRLGDLKPMTFNELYEVCLLTKINRHISVELIACAFSDDNELIDCAHSVVHASDAMTTIGDKRKIINVMPEIEDKFSTVGRLSEVLLTIIDSSLYTNYLNEYAMPNVGLDTLQEDAQRIRLRFNHYFRYHEVIYACSLIMQQYKSAIKSRIWTQPKLRNDNLLVFLEDLYGKTISSSINYIITTNLHGLTLNSMDRDIVQTIYCTMILNKMYDDKFKIDAINDVSLSDAIKSVDYQKLNNNDLLKYGVCCYVLLNNQDYLDKYITMNNYVQNYIEAQTRTNRGYVGKFKVICRLGNVVAVFTGEPGEMHIEVNRPDVPGLLKLMRMFTNTNFNPYRYLHDGGWGSSALWNSTTILSNLYLVYYTCYSTVISSGVGSRRIPITINSNLRYGSDIDTAPPLKYEFEGLYRVVKAFRFRGSQRVGNIFQNFSLPLRKVVRLDPDYIDNIDNQILYSSGIIEASILNNVQCVNISLVKTILMEHGVMSFLPVGMVYLHIMSSILKQENEWAYERISDISEIETTDIYNGISMGDIIEIADTTEIENLESICVDYVATGTTMQGKIYINQDLRGMLSRAFTGQVTINRRNSFLYHIITNQRMIDWMKQIKADMAEGVPHLDDIYDYISEATMEVDLNVYAFILSTELDKRETWDTINLKEIYKHKELIDYRPDICKLALDFLTMISISVYGEDTVEVETIFSSSDDES</sequence>
<dbReference type="GO" id="GO:0003968">
    <property type="term" value="F:RNA-directed RNA polymerase activity"/>
    <property type="evidence" value="ECO:0007669"/>
    <property type="project" value="InterPro"/>
</dbReference>